<keyword evidence="2" id="KW-1185">Reference proteome</keyword>
<dbReference type="SUPFAM" id="SSF56672">
    <property type="entry name" value="DNA/RNA polymerases"/>
    <property type="match status" value="1"/>
</dbReference>
<reference evidence="2" key="1">
    <citation type="submission" date="2021-01" db="EMBL/GenBank/DDBJ databases">
        <title>Caligus Genome Assembly.</title>
        <authorList>
            <person name="Gallardo-Escarate C."/>
        </authorList>
    </citation>
    <scope>NUCLEOTIDE SEQUENCE [LARGE SCALE GENOMIC DNA]</scope>
</reference>
<sequence length="87" mass="10012">MPLQLANGSRIQGLTQSLEDSYKRLLAKFPSLTKPTFSDSQTPFGLFEFLRVPFGLKNAAQAFQRIHLDRPRLCFHLSRLYINSKLE</sequence>
<dbReference type="OrthoDB" id="118187at2759"/>
<evidence type="ECO:0000313" key="2">
    <source>
        <dbReference type="Proteomes" id="UP000595437"/>
    </source>
</evidence>
<protein>
    <recommendedName>
        <fullName evidence="3">Reverse transcriptase domain-containing protein</fullName>
    </recommendedName>
</protein>
<proteinExistence type="predicted"/>
<accession>A0A7T8HLN1</accession>
<dbReference type="InterPro" id="IPR043502">
    <property type="entry name" value="DNA/RNA_pol_sf"/>
</dbReference>
<organism evidence="1 2">
    <name type="scientific">Caligus rogercresseyi</name>
    <name type="common">Sea louse</name>
    <dbReference type="NCBI Taxonomy" id="217165"/>
    <lineage>
        <taxon>Eukaryota</taxon>
        <taxon>Metazoa</taxon>
        <taxon>Ecdysozoa</taxon>
        <taxon>Arthropoda</taxon>
        <taxon>Crustacea</taxon>
        <taxon>Multicrustacea</taxon>
        <taxon>Hexanauplia</taxon>
        <taxon>Copepoda</taxon>
        <taxon>Siphonostomatoida</taxon>
        <taxon>Caligidae</taxon>
        <taxon>Caligus</taxon>
    </lineage>
</organism>
<dbReference type="AlphaFoldDB" id="A0A7T8HLN1"/>
<dbReference type="Gene3D" id="3.10.10.10">
    <property type="entry name" value="HIV Type 1 Reverse Transcriptase, subunit A, domain 1"/>
    <property type="match status" value="1"/>
</dbReference>
<evidence type="ECO:0000313" key="1">
    <source>
        <dbReference type="EMBL" id="QQP52051.1"/>
    </source>
</evidence>
<name>A0A7T8HLN1_CALRO</name>
<evidence type="ECO:0008006" key="3">
    <source>
        <dbReference type="Google" id="ProtNLM"/>
    </source>
</evidence>
<gene>
    <name evidence="1" type="ORF">FKW44_004057</name>
</gene>
<dbReference type="EMBL" id="CP045892">
    <property type="protein sequence ID" value="QQP52051.1"/>
    <property type="molecule type" value="Genomic_DNA"/>
</dbReference>
<dbReference type="GO" id="GO:0071897">
    <property type="term" value="P:DNA biosynthetic process"/>
    <property type="evidence" value="ECO:0007669"/>
    <property type="project" value="UniProtKB-ARBA"/>
</dbReference>
<dbReference type="Proteomes" id="UP000595437">
    <property type="component" value="Chromosome 3"/>
</dbReference>